<evidence type="ECO:0000313" key="3">
    <source>
        <dbReference type="WBParaSite" id="L893_g12209.t1"/>
    </source>
</evidence>
<feature type="compositionally biased region" description="Basic and acidic residues" evidence="1">
    <location>
        <begin position="42"/>
        <end position="55"/>
    </location>
</feature>
<dbReference type="WBParaSite" id="L893_g12209.t1">
    <property type="protein sequence ID" value="L893_g12209.t1"/>
    <property type="gene ID" value="L893_g12209"/>
</dbReference>
<evidence type="ECO:0000313" key="2">
    <source>
        <dbReference type="Proteomes" id="UP000095287"/>
    </source>
</evidence>
<evidence type="ECO:0000256" key="1">
    <source>
        <dbReference type="SAM" id="MobiDB-lite"/>
    </source>
</evidence>
<accession>A0A1I7Y2Z3</accession>
<feature type="compositionally biased region" description="Gly residues" evidence="1">
    <location>
        <begin position="1"/>
        <end position="10"/>
    </location>
</feature>
<proteinExistence type="predicted"/>
<organism evidence="2 3">
    <name type="scientific">Steinernema glaseri</name>
    <dbReference type="NCBI Taxonomy" id="37863"/>
    <lineage>
        <taxon>Eukaryota</taxon>
        <taxon>Metazoa</taxon>
        <taxon>Ecdysozoa</taxon>
        <taxon>Nematoda</taxon>
        <taxon>Chromadorea</taxon>
        <taxon>Rhabditida</taxon>
        <taxon>Tylenchina</taxon>
        <taxon>Panagrolaimomorpha</taxon>
        <taxon>Strongyloidoidea</taxon>
        <taxon>Steinernematidae</taxon>
        <taxon>Steinernema</taxon>
    </lineage>
</organism>
<dbReference type="AlphaFoldDB" id="A0A1I7Y2Z3"/>
<keyword evidence="2" id="KW-1185">Reference proteome</keyword>
<feature type="region of interest" description="Disordered" evidence="1">
    <location>
        <begin position="1"/>
        <end position="71"/>
    </location>
</feature>
<dbReference type="Proteomes" id="UP000095287">
    <property type="component" value="Unplaced"/>
</dbReference>
<feature type="compositionally biased region" description="Basic and acidic residues" evidence="1">
    <location>
        <begin position="19"/>
        <end position="31"/>
    </location>
</feature>
<name>A0A1I7Y2Z3_9BILA</name>
<reference evidence="3" key="1">
    <citation type="submission" date="2016-11" db="UniProtKB">
        <authorList>
            <consortium name="WormBaseParasite"/>
        </authorList>
    </citation>
    <scope>IDENTIFICATION</scope>
</reference>
<sequence>MLRGLPGAGGRARHRLHSRRETPHRQVRDQSVEPGVRGGRHGRPERGPALLEERQGGAGHAARLQNEIKEI</sequence>
<protein>
    <submittedName>
        <fullName evidence="3">Uncharacterized protein</fullName>
    </submittedName>
</protein>